<reference evidence="2 3" key="1">
    <citation type="journal article" date="2004" name="Nucleic Acids Res.">
        <title>Unique features revealed by the genome sequence of Acinetobacter sp. ADP1, a versatile and naturally transformation competent bacterium.</title>
        <authorList>
            <person name="Barbe V."/>
            <person name="Vallenet D."/>
            <person name="Fonknechten N."/>
            <person name="Kreimeyer A."/>
            <person name="Oztas S."/>
            <person name="Labarre L."/>
            <person name="Cruveiller S."/>
            <person name="Robert C."/>
            <person name="Duprat S."/>
            <person name="Wincker P."/>
            <person name="Ornston L.N."/>
            <person name="Weissenbach J."/>
            <person name="Marliere P."/>
            <person name="Cohen G.N."/>
            <person name="Medigue C."/>
        </authorList>
    </citation>
    <scope>NUCLEOTIDE SEQUENCE [LARGE SCALE GENOMIC DNA]</scope>
    <source>
        <strain evidence="3">ATCC 33305 / BD413 / ADP1</strain>
    </source>
</reference>
<feature type="transmembrane region" description="Helical" evidence="1">
    <location>
        <begin position="217"/>
        <end position="241"/>
    </location>
</feature>
<dbReference type="EMBL" id="CR543861">
    <property type="protein sequence ID" value="CAG69530.1"/>
    <property type="molecule type" value="Genomic_DNA"/>
</dbReference>
<keyword evidence="1" id="KW-1133">Transmembrane helix</keyword>
<accession>Q6F8T5</accession>
<organism evidence="2 3">
    <name type="scientific">Acinetobacter baylyi (strain ATCC 33305 / BD413 / ADP1)</name>
    <dbReference type="NCBI Taxonomy" id="62977"/>
    <lineage>
        <taxon>Bacteria</taxon>
        <taxon>Pseudomonadati</taxon>
        <taxon>Pseudomonadota</taxon>
        <taxon>Gammaproteobacteria</taxon>
        <taxon>Moraxellales</taxon>
        <taxon>Moraxellaceae</taxon>
        <taxon>Acinetobacter</taxon>
    </lineage>
</organism>
<feature type="transmembrane region" description="Helical" evidence="1">
    <location>
        <begin position="72"/>
        <end position="97"/>
    </location>
</feature>
<dbReference type="AlphaFoldDB" id="Q6F8T5"/>
<feature type="transmembrane region" description="Helical" evidence="1">
    <location>
        <begin position="109"/>
        <end position="132"/>
    </location>
</feature>
<dbReference type="HOGENOM" id="CLU_1165089_0_0_6"/>
<feature type="transmembrane region" description="Helical" evidence="1">
    <location>
        <begin position="192"/>
        <end position="211"/>
    </location>
</feature>
<feature type="transmembrane region" description="Helical" evidence="1">
    <location>
        <begin position="27"/>
        <end position="52"/>
    </location>
</feature>
<evidence type="ECO:0000256" key="1">
    <source>
        <dbReference type="SAM" id="Phobius"/>
    </source>
</evidence>
<evidence type="ECO:0008006" key="4">
    <source>
        <dbReference type="Google" id="ProtNLM"/>
    </source>
</evidence>
<name>Q6F8T5_ACIAD</name>
<gene>
    <name evidence="2" type="ordered locus">ACIAD2789</name>
</gene>
<keyword evidence="1" id="KW-0812">Transmembrane</keyword>
<sequence length="243" mass="26300">MNMSELLLFLGEDVLDSIKQYDDGHVFTAWIALIGTVMAATCLLCFLAVTGFDLHQIFKPEFALTLSVKDQVLFRTSMISDCFGFYLPFLVVGVYLWRKLRPSGGLLSDIALVFIVISTMLGITGAVLQASVLGPLAETYMSGDHAAQQAAGVVWATISQGSQNGLWPMEGPTIGLWAIVNGLLLRKNRSSLGLPLSVVGFGYVAFAALLFGGFPQVALLLELILLPVQVIWLGLYGISLLRK</sequence>
<evidence type="ECO:0000313" key="3">
    <source>
        <dbReference type="Proteomes" id="UP000000430"/>
    </source>
</evidence>
<dbReference type="STRING" id="202950.GCA_001485005_02417"/>
<proteinExistence type="predicted"/>
<dbReference type="Proteomes" id="UP000000430">
    <property type="component" value="Chromosome"/>
</dbReference>
<dbReference type="eggNOG" id="ENOG5032RW8">
    <property type="taxonomic scope" value="Bacteria"/>
</dbReference>
<keyword evidence="1" id="KW-0472">Membrane</keyword>
<feature type="transmembrane region" description="Helical" evidence="1">
    <location>
        <begin position="165"/>
        <end position="185"/>
    </location>
</feature>
<protein>
    <recommendedName>
        <fullName evidence="4">DUF4386 domain-containing protein</fullName>
    </recommendedName>
</protein>
<dbReference type="KEGG" id="aci:ACIAD2789"/>
<evidence type="ECO:0000313" key="2">
    <source>
        <dbReference type="EMBL" id="CAG69530.1"/>
    </source>
</evidence>